<feature type="transmembrane region" description="Helical" evidence="1">
    <location>
        <begin position="69"/>
        <end position="87"/>
    </location>
</feature>
<comment type="caution">
    <text evidence="3">The sequence shown here is derived from an EMBL/GenBank/DDBJ whole genome shotgun (WGS) entry which is preliminary data.</text>
</comment>
<keyword evidence="1" id="KW-1133">Transmembrane helix</keyword>
<gene>
    <name evidence="3" type="ORF">GCM10023235_50610</name>
</gene>
<evidence type="ECO:0000313" key="3">
    <source>
        <dbReference type="EMBL" id="GAA4866104.1"/>
    </source>
</evidence>
<organism evidence="3 4">
    <name type="scientific">Kitasatospora terrestris</name>
    <dbReference type="NCBI Taxonomy" id="258051"/>
    <lineage>
        <taxon>Bacteria</taxon>
        <taxon>Bacillati</taxon>
        <taxon>Actinomycetota</taxon>
        <taxon>Actinomycetes</taxon>
        <taxon>Kitasatosporales</taxon>
        <taxon>Streptomycetaceae</taxon>
        <taxon>Kitasatospora</taxon>
    </lineage>
</organism>
<proteinExistence type="predicted"/>
<reference evidence="4" key="1">
    <citation type="journal article" date="2019" name="Int. J. Syst. Evol. Microbiol.">
        <title>The Global Catalogue of Microorganisms (GCM) 10K type strain sequencing project: providing services to taxonomists for standard genome sequencing and annotation.</title>
        <authorList>
            <consortium name="The Broad Institute Genomics Platform"/>
            <consortium name="The Broad Institute Genome Sequencing Center for Infectious Disease"/>
            <person name="Wu L."/>
            <person name="Ma J."/>
        </authorList>
    </citation>
    <scope>NUCLEOTIDE SEQUENCE [LARGE SCALE GENOMIC DNA]</scope>
    <source>
        <strain evidence="4">JCM 13006</strain>
    </source>
</reference>
<sequence>MTLAIVYAANTTVPVTVTTYSGTTAVVQMPTQLHHAYASGAHTATVMHLADAPQQAPAQAPQVGVGSTIGLSGATLLGLGIVVWVAAKWKASPKEVKRAFILGSVATILVGSWGLFGTLSNTVKTTGDSTGAVIGSVGQAGTR</sequence>
<name>A0ABP9E1X7_9ACTN</name>
<keyword evidence="1" id="KW-0812">Transmembrane</keyword>
<dbReference type="Proteomes" id="UP001501752">
    <property type="component" value="Unassembled WGS sequence"/>
</dbReference>
<dbReference type="EMBL" id="BAABIS010000001">
    <property type="protein sequence ID" value="GAA4866104.1"/>
    <property type="molecule type" value="Genomic_DNA"/>
</dbReference>
<dbReference type="Pfam" id="PF09925">
    <property type="entry name" value="DUF2157"/>
    <property type="match status" value="1"/>
</dbReference>
<feature type="domain" description="DUF2157" evidence="2">
    <location>
        <begin position="63"/>
        <end position="117"/>
    </location>
</feature>
<evidence type="ECO:0000259" key="2">
    <source>
        <dbReference type="Pfam" id="PF09925"/>
    </source>
</evidence>
<dbReference type="RefSeq" id="WP_345699164.1">
    <property type="nucleotide sequence ID" value="NZ_BAABIS010000001.1"/>
</dbReference>
<protein>
    <recommendedName>
        <fullName evidence="2">DUF2157 domain-containing protein</fullName>
    </recommendedName>
</protein>
<keyword evidence="1" id="KW-0472">Membrane</keyword>
<evidence type="ECO:0000256" key="1">
    <source>
        <dbReference type="SAM" id="Phobius"/>
    </source>
</evidence>
<keyword evidence="4" id="KW-1185">Reference proteome</keyword>
<feature type="transmembrane region" description="Helical" evidence="1">
    <location>
        <begin position="99"/>
        <end position="116"/>
    </location>
</feature>
<accession>A0ABP9E1X7</accession>
<evidence type="ECO:0000313" key="4">
    <source>
        <dbReference type="Proteomes" id="UP001501752"/>
    </source>
</evidence>
<dbReference type="InterPro" id="IPR018677">
    <property type="entry name" value="DUF2157"/>
</dbReference>